<name>A0ACC3SFN0_9PEZI</name>
<evidence type="ECO:0000313" key="1">
    <source>
        <dbReference type="EMBL" id="KAK8211440.1"/>
    </source>
</evidence>
<dbReference type="EMBL" id="JAMKPW020000014">
    <property type="protein sequence ID" value="KAK8211440.1"/>
    <property type="molecule type" value="Genomic_DNA"/>
</dbReference>
<comment type="caution">
    <text evidence="1">The sequence shown here is derived from an EMBL/GenBank/DDBJ whole genome shotgun (WGS) entry which is preliminary data.</text>
</comment>
<evidence type="ECO:0000313" key="2">
    <source>
        <dbReference type="Proteomes" id="UP001320706"/>
    </source>
</evidence>
<gene>
    <name evidence="1" type="ORF">M8818_003407</name>
</gene>
<accession>A0ACC3SFN0</accession>
<protein>
    <submittedName>
        <fullName evidence="1">Uncharacterized protein</fullName>
    </submittedName>
</protein>
<dbReference type="Proteomes" id="UP001320706">
    <property type="component" value="Unassembled WGS sequence"/>
</dbReference>
<proteinExistence type="predicted"/>
<reference evidence="1" key="1">
    <citation type="submission" date="2024-02" db="EMBL/GenBank/DDBJ databases">
        <title>Metagenome Assembled Genome of Zalaria obscura JY119.</title>
        <authorList>
            <person name="Vighnesh L."/>
            <person name="Jagadeeshwari U."/>
            <person name="Venkata Ramana C."/>
            <person name="Sasikala C."/>
        </authorList>
    </citation>
    <scope>NUCLEOTIDE SEQUENCE</scope>
    <source>
        <strain evidence="1">JY119</strain>
    </source>
</reference>
<keyword evidence="2" id="KW-1185">Reference proteome</keyword>
<organism evidence="1 2">
    <name type="scientific">Zalaria obscura</name>
    <dbReference type="NCBI Taxonomy" id="2024903"/>
    <lineage>
        <taxon>Eukaryota</taxon>
        <taxon>Fungi</taxon>
        <taxon>Dikarya</taxon>
        <taxon>Ascomycota</taxon>
        <taxon>Pezizomycotina</taxon>
        <taxon>Dothideomycetes</taxon>
        <taxon>Dothideomycetidae</taxon>
        <taxon>Dothideales</taxon>
        <taxon>Zalariaceae</taxon>
        <taxon>Zalaria</taxon>
    </lineage>
</organism>
<sequence>MSLAQSPDSSRPVSASSPKHSQNQCELGVGWAAYVRWEDGSGGWIVAGMRTGCLLIVVVTQWKKDPCGCDPYAKAVMVARQGNRSVSVRVG</sequence>